<keyword evidence="12" id="KW-0539">Nucleus</keyword>
<keyword evidence="9" id="KW-0805">Transcription regulation</keyword>
<evidence type="ECO:0000256" key="9">
    <source>
        <dbReference type="ARBA" id="ARBA00023015"/>
    </source>
</evidence>
<feature type="region of interest" description="Disordered" evidence="16">
    <location>
        <begin position="270"/>
        <end position="304"/>
    </location>
</feature>
<evidence type="ECO:0000256" key="11">
    <source>
        <dbReference type="ARBA" id="ARBA00023163"/>
    </source>
</evidence>
<dbReference type="Proteomes" id="UP000230750">
    <property type="component" value="Unassembled WGS sequence"/>
</dbReference>
<comment type="similarity">
    <text evidence="3">Belongs to the CNOT2/3/5 family.</text>
</comment>
<sequence length="511" mass="56461">MAAFGQFGMPQKPVEQQQDVSDFGLGLNKKMFGKESEYEFFHQPVFQGQRQDKDQLMSSQNNQFNHYGGLYSQPPGPPQQQQAPGPPQPPQHNNSRAFNRTMCQEAVCPPSTTVLGRGNHPSAIGGMPTASSSMNLPSSTLSQQQSATSPNRNITPNSIGFGRMHNFPVHQNILGSFPQSYNPTASITDSSSGTLDMSDFPALADRGRQTNEISNALGSFQSSAMTGRPQYETGRTTFQVGMVNKQPEQTSEFQIMSEDFPALPGANIGGVKDSPRFPGDKVLSSEAGNGEGNANGNSDTESARKGIKISQEGKITNIPGGMLTDPFGMVGLLTFLRAIETDPGLVQLALGSDLTTLGLNLNSQENLHSTFQSPWADAPSRPQDIDFHVPQEYLTNPHIKEKIAPIKLNRYGEDLLFYLYYSHGGDVLQVAAAAELYNRDWRYHKDERVWITRGPGMEPQVKTQTYERGVYYYFDYGRWCKVAKEFHLDYEKLEERPHLPSSIGPNTPITH</sequence>
<feature type="region of interest" description="Disordered" evidence="16">
    <location>
        <begin position="1"/>
        <end position="21"/>
    </location>
</feature>
<keyword evidence="5" id="KW-0963">Cytoplasm</keyword>
<dbReference type="AlphaFoldDB" id="A0A2G8JMK3"/>
<protein>
    <recommendedName>
        <fullName evidence="14">CCR4-NOT transcription complex subunit 2</fullName>
    </recommendedName>
    <alternativeName>
        <fullName evidence="15">CCR4-associated factor 2</fullName>
    </alternativeName>
</protein>
<dbReference type="InterPro" id="IPR038635">
    <property type="entry name" value="CCR4-NOT_su2/3/5_C_sf"/>
</dbReference>
<keyword evidence="11" id="KW-0804">Transcription</keyword>
<feature type="compositionally biased region" description="Pro residues" evidence="16">
    <location>
        <begin position="74"/>
        <end position="90"/>
    </location>
</feature>
<evidence type="ECO:0000256" key="3">
    <source>
        <dbReference type="ARBA" id="ARBA00007682"/>
    </source>
</evidence>
<keyword evidence="10" id="KW-0943">RNA-mediated gene silencing</keyword>
<name>A0A2G8JMK3_STIJA</name>
<dbReference type="PANTHER" id="PTHR23326">
    <property type="entry name" value="CCR4 NOT-RELATED"/>
    <property type="match status" value="1"/>
</dbReference>
<evidence type="ECO:0000256" key="7">
    <source>
        <dbReference type="ARBA" id="ARBA00022553"/>
    </source>
</evidence>
<evidence type="ECO:0000256" key="2">
    <source>
        <dbReference type="ARBA" id="ARBA00004496"/>
    </source>
</evidence>
<feature type="compositionally biased region" description="Low complexity" evidence="16">
    <location>
        <begin position="284"/>
        <end position="298"/>
    </location>
</feature>
<keyword evidence="7" id="KW-0597">Phosphoprotein</keyword>
<feature type="domain" description="NOT2/NOT3/NOT5 C-terminal" evidence="17">
    <location>
        <begin position="368"/>
        <end position="493"/>
    </location>
</feature>
<evidence type="ECO:0000256" key="16">
    <source>
        <dbReference type="SAM" id="MobiDB-lite"/>
    </source>
</evidence>
<keyword evidence="8" id="KW-0810">Translation regulation</keyword>
<dbReference type="GO" id="GO:0005829">
    <property type="term" value="C:cytosol"/>
    <property type="evidence" value="ECO:0007669"/>
    <property type="project" value="UniProtKB-ARBA"/>
</dbReference>
<reference evidence="18 19" key="1">
    <citation type="journal article" date="2017" name="PLoS Biol.">
        <title>The sea cucumber genome provides insights into morphological evolution and visceral regeneration.</title>
        <authorList>
            <person name="Zhang X."/>
            <person name="Sun L."/>
            <person name="Yuan J."/>
            <person name="Sun Y."/>
            <person name="Gao Y."/>
            <person name="Zhang L."/>
            <person name="Li S."/>
            <person name="Dai H."/>
            <person name="Hamel J.F."/>
            <person name="Liu C."/>
            <person name="Yu Y."/>
            <person name="Liu S."/>
            <person name="Lin W."/>
            <person name="Guo K."/>
            <person name="Jin S."/>
            <person name="Xu P."/>
            <person name="Storey K.B."/>
            <person name="Huan P."/>
            <person name="Zhang T."/>
            <person name="Zhou Y."/>
            <person name="Zhang J."/>
            <person name="Lin C."/>
            <person name="Li X."/>
            <person name="Xing L."/>
            <person name="Huo D."/>
            <person name="Sun M."/>
            <person name="Wang L."/>
            <person name="Mercier A."/>
            <person name="Li F."/>
            <person name="Yang H."/>
            <person name="Xiang J."/>
        </authorList>
    </citation>
    <scope>NUCLEOTIDE SEQUENCE [LARGE SCALE GENOMIC DNA]</scope>
    <source>
        <strain evidence="18">Shaxun</strain>
        <tissue evidence="18">Muscle</tissue>
    </source>
</reference>
<gene>
    <name evidence="18" type="ORF">BSL78_26188</name>
</gene>
<evidence type="ECO:0000256" key="5">
    <source>
        <dbReference type="ARBA" id="ARBA00022490"/>
    </source>
</evidence>
<dbReference type="InterPro" id="IPR007282">
    <property type="entry name" value="NOT2/3/5_C"/>
</dbReference>
<feature type="region of interest" description="Disordered" evidence="16">
    <location>
        <begin position="45"/>
        <end position="96"/>
    </location>
</feature>
<dbReference type="GO" id="GO:0031047">
    <property type="term" value="P:regulatory ncRNA-mediated gene silencing"/>
    <property type="evidence" value="ECO:0007669"/>
    <property type="project" value="UniProtKB-KW"/>
</dbReference>
<dbReference type="Pfam" id="PF04153">
    <property type="entry name" value="NOT2_3_5_C"/>
    <property type="match status" value="1"/>
</dbReference>
<evidence type="ECO:0000256" key="1">
    <source>
        <dbReference type="ARBA" id="ARBA00004123"/>
    </source>
</evidence>
<dbReference type="GO" id="GO:0006355">
    <property type="term" value="P:regulation of DNA-templated transcription"/>
    <property type="evidence" value="ECO:0007669"/>
    <property type="project" value="InterPro"/>
</dbReference>
<comment type="subcellular location">
    <subcellularLocation>
        <location evidence="2">Cytoplasm</location>
    </subcellularLocation>
    <subcellularLocation>
        <location evidence="1">Nucleus</location>
    </subcellularLocation>
</comment>
<dbReference type="EMBL" id="MRZV01001583">
    <property type="protein sequence ID" value="PIK36982.1"/>
    <property type="molecule type" value="Genomic_DNA"/>
</dbReference>
<keyword evidence="4" id="KW-0217">Developmental protein</keyword>
<evidence type="ECO:0000313" key="18">
    <source>
        <dbReference type="EMBL" id="PIK36982.1"/>
    </source>
</evidence>
<evidence type="ECO:0000256" key="4">
    <source>
        <dbReference type="ARBA" id="ARBA00022473"/>
    </source>
</evidence>
<evidence type="ECO:0000256" key="6">
    <source>
        <dbReference type="ARBA" id="ARBA00022491"/>
    </source>
</evidence>
<evidence type="ECO:0000256" key="15">
    <source>
        <dbReference type="ARBA" id="ARBA00083550"/>
    </source>
</evidence>
<feature type="compositionally biased region" description="Low complexity" evidence="16">
    <location>
        <begin position="128"/>
        <end position="150"/>
    </location>
</feature>
<feature type="compositionally biased region" description="Polar residues" evidence="16">
    <location>
        <begin position="56"/>
        <end position="65"/>
    </location>
</feature>
<comment type="caution">
    <text evidence="18">The sequence shown here is derived from an EMBL/GenBank/DDBJ whole genome shotgun (WGS) entry which is preliminary data.</text>
</comment>
<dbReference type="OrthoDB" id="25391at2759"/>
<evidence type="ECO:0000259" key="17">
    <source>
        <dbReference type="Pfam" id="PF04153"/>
    </source>
</evidence>
<evidence type="ECO:0000256" key="13">
    <source>
        <dbReference type="ARBA" id="ARBA00064045"/>
    </source>
</evidence>
<evidence type="ECO:0000313" key="19">
    <source>
        <dbReference type="Proteomes" id="UP000230750"/>
    </source>
</evidence>
<dbReference type="InterPro" id="IPR040168">
    <property type="entry name" value="Not2/3/5"/>
</dbReference>
<keyword evidence="19" id="KW-1185">Reference proteome</keyword>
<evidence type="ECO:0000256" key="14">
    <source>
        <dbReference type="ARBA" id="ARBA00071434"/>
    </source>
</evidence>
<organism evidence="18 19">
    <name type="scientific">Stichopus japonicus</name>
    <name type="common">Sea cucumber</name>
    <dbReference type="NCBI Taxonomy" id="307972"/>
    <lineage>
        <taxon>Eukaryota</taxon>
        <taxon>Metazoa</taxon>
        <taxon>Echinodermata</taxon>
        <taxon>Eleutherozoa</taxon>
        <taxon>Echinozoa</taxon>
        <taxon>Holothuroidea</taxon>
        <taxon>Aspidochirotacea</taxon>
        <taxon>Aspidochirotida</taxon>
        <taxon>Stichopodidae</taxon>
        <taxon>Apostichopus</taxon>
    </lineage>
</organism>
<dbReference type="STRING" id="307972.A0A2G8JMK3"/>
<evidence type="ECO:0000256" key="10">
    <source>
        <dbReference type="ARBA" id="ARBA00023158"/>
    </source>
</evidence>
<keyword evidence="6" id="KW-0678">Repressor</keyword>
<proteinExistence type="inferred from homology"/>
<dbReference type="GO" id="GO:0030015">
    <property type="term" value="C:CCR4-NOT core complex"/>
    <property type="evidence" value="ECO:0007669"/>
    <property type="project" value="InterPro"/>
</dbReference>
<dbReference type="GO" id="GO:2000036">
    <property type="term" value="P:regulation of stem cell population maintenance"/>
    <property type="evidence" value="ECO:0007669"/>
    <property type="project" value="UniProtKB-ARBA"/>
</dbReference>
<dbReference type="GO" id="GO:0005634">
    <property type="term" value="C:nucleus"/>
    <property type="evidence" value="ECO:0007669"/>
    <property type="project" value="UniProtKB-SubCell"/>
</dbReference>
<evidence type="ECO:0000256" key="12">
    <source>
        <dbReference type="ARBA" id="ARBA00023242"/>
    </source>
</evidence>
<evidence type="ECO:0000256" key="8">
    <source>
        <dbReference type="ARBA" id="ARBA00022845"/>
    </source>
</evidence>
<feature type="region of interest" description="Disordered" evidence="16">
    <location>
        <begin position="125"/>
        <end position="152"/>
    </location>
</feature>
<dbReference type="GO" id="GO:0006417">
    <property type="term" value="P:regulation of translation"/>
    <property type="evidence" value="ECO:0007669"/>
    <property type="project" value="UniProtKB-KW"/>
</dbReference>
<accession>A0A2G8JMK3</accession>
<dbReference type="Gene3D" id="2.30.30.1020">
    <property type="entry name" value="CCR4-NOT complex subunit 2/3/5, C-terminal domain"/>
    <property type="match status" value="1"/>
</dbReference>
<comment type="subunit">
    <text evidence="13">Component of the CCR4-NOT complex; distinct complexes seem to exist that differ in the participation of probably mutually exclusive catalytic subunits. In the complex interacts directly with CNOT3. Interacts with NCOR1, NCOR2. HDAC3 and GPS2.</text>
</comment>
<dbReference type="FunFam" id="2.30.30.1020:FF:000001">
    <property type="entry name" value="Putative CCR4-NOT transcription complex subunit 2"/>
    <property type="match status" value="1"/>
</dbReference>